<keyword evidence="2" id="KW-1185">Reference proteome</keyword>
<dbReference type="GeneID" id="63961496"/>
<dbReference type="Proteomes" id="UP000001803">
    <property type="component" value="Chromosome"/>
</dbReference>
<dbReference type="KEGG" id="bhy:BHWA1_00373"/>
<dbReference type="InterPro" id="IPR014903">
    <property type="entry name" value="DUF1796"/>
</dbReference>
<name>A0A3B6V8A8_BRAHW</name>
<evidence type="ECO:0000313" key="1">
    <source>
        <dbReference type="EMBL" id="ACN82872.1"/>
    </source>
</evidence>
<reference evidence="1 2" key="1">
    <citation type="journal article" date="2009" name="PLoS ONE">
        <title>Genome sequence of the pathogenic intestinal spirochete Brachyspira hyodysenteriae reveals adaptations to its lifestyle in the porcine large intestine.</title>
        <authorList>
            <person name="Bellgard M.I."/>
            <person name="Wanchanthuek P."/>
            <person name="La T."/>
            <person name="Ryan K."/>
            <person name="Moolhuijzen P."/>
            <person name="Albertyn Z."/>
            <person name="Shaban B."/>
            <person name="Motro Y."/>
            <person name="Dunn D.S."/>
            <person name="Schibeci D."/>
            <person name="Hunter A."/>
            <person name="Barrero R."/>
            <person name="Phillips N.D."/>
            <person name="Hampson D.J."/>
        </authorList>
    </citation>
    <scope>NUCLEOTIDE SEQUENCE [LARGE SCALE GENOMIC DNA]</scope>
    <source>
        <strain evidence="2">ATCC 49526 / WA1</strain>
    </source>
</reference>
<dbReference type="AlphaFoldDB" id="A0A3B6V8A8"/>
<accession>A0A3B6V8A8</accession>
<sequence>MQNYEKKIIDKIIWWIPFRSLRDFIRLLAYNIIEINKIKDETKSIKSDLTILENYLAKNNYKIINYNKIYQYDYIISIGENCFCAQMLKENNLRQFSSPFDWLTPGPEWSINNVINNLKIIINKFDNFFSKEDFHYLAKSTNNNVSYANSKNLLHFYHDFIESKDFNDEYIRLKEKYDRRINRLIDLLSSKNNKILLVYIESNLLNSGIFDIKEIFNLLKQIRMIYNNDNIYILYIKHNFSFENDIIFKNFNDDIHLYELNNSDENWNLSIHNTNKILSNYKVTNNI</sequence>
<dbReference type="EMBL" id="CP001357">
    <property type="protein sequence ID" value="ACN82872.1"/>
    <property type="molecule type" value="Genomic_DNA"/>
</dbReference>
<proteinExistence type="predicted"/>
<dbReference type="STRING" id="565034.BHWA1_00373"/>
<dbReference type="RefSeq" id="WP_012669924.1">
    <property type="nucleotide sequence ID" value="NC_012225.1"/>
</dbReference>
<organism evidence="1 2">
    <name type="scientific">Brachyspira hyodysenteriae (strain ATCC 49526 / WA1)</name>
    <dbReference type="NCBI Taxonomy" id="565034"/>
    <lineage>
        <taxon>Bacteria</taxon>
        <taxon>Pseudomonadati</taxon>
        <taxon>Spirochaetota</taxon>
        <taxon>Spirochaetia</taxon>
        <taxon>Brachyspirales</taxon>
        <taxon>Brachyspiraceae</taxon>
        <taxon>Brachyspira</taxon>
    </lineage>
</organism>
<evidence type="ECO:0000313" key="2">
    <source>
        <dbReference type="Proteomes" id="UP000001803"/>
    </source>
</evidence>
<dbReference type="Pfam" id="PF08795">
    <property type="entry name" value="DUF1796"/>
    <property type="match status" value="1"/>
</dbReference>
<gene>
    <name evidence="1" type="ordered locus">BHWA1_00373</name>
</gene>
<protein>
    <submittedName>
        <fullName evidence="1">Uncharacterized protein</fullName>
    </submittedName>
</protein>